<dbReference type="AlphaFoldDB" id="A8VUD3"/>
<dbReference type="PANTHER" id="PTHR45947">
    <property type="entry name" value="SULFOQUINOVOSYL TRANSFERASE SQD2"/>
    <property type="match status" value="1"/>
</dbReference>
<dbReference type="EMBL" id="EU184019">
    <property type="protein sequence ID" value="ABW34916.2"/>
    <property type="molecule type" value="Genomic_DNA"/>
</dbReference>
<dbReference type="InterPro" id="IPR050194">
    <property type="entry name" value="Glycosyltransferase_grp1"/>
</dbReference>
<feature type="domain" description="Glycosyltransferase subfamily 4-like N-terminal" evidence="1">
    <location>
        <begin position="17"/>
        <end position="178"/>
    </location>
</feature>
<accession>A8VUD3</accession>
<dbReference type="PANTHER" id="PTHR45947:SF3">
    <property type="entry name" value="SULFOQUINOVOSYL TRANSFERASE SQD2"/>
    <property type="match status" value="1"/>
</dbReference>
<protein>
    <submittedName>
        <fullName evidence="2">Putative glycosyltransferase</fullName>
    </submittedName>
</protein>
<evidence type="ECO:0000313" key="2">
    <source>
        <dbReference type="EMBL" id="ABW34916.2"/>
    </source>
</evidence>
<dbReference type="InterPro" id="IPR028098">
    <property type="entry name" value="Glyco_trans_4-like_N"/>
</dbReference>
<dbReference type="Pfam" id="PF13692">
    <property type="entry name" value="Glyco_trans_1_4"/>
    <property type="match status" value="1"/>
</dbReference>
<gene>
    <name evidence="2" type="primary">gta</name>
</gene>
<dbReference type="CAZy" id="GT4">
    <property type="family name" value="Glycosyltransferase Family 4"/>
</dbReference>
<dbReference type="Gene3D" id="3.40.50.2000">
    <property type="entry name" value="Glycogen Phosphorylase B"/>
    <property type="match status" value="2"/>
</dbReference>
<dbReference type="Pfam" id="PF13579">
    <property type="entry name" value="Glyco_trans_4_4"/>
    <property type="match status" value="1"/>
</dbReference>
<name>A8VUD3_9HYPH</name>
<proteinExistence type="predicted"/>
<sequence length="402" mass="45065">MPSCVIVVENLPVPFDRRVWQEACALRDAGWQVSVICPKTEQYPEKFEIIDDIEIFRHPLPLEARGKLAFIAEYSVALFYEFTLLFKVLRRRGFDVIQACNPPDLIFLVALPFKLLGKSFVFDHPDVSPELYVAKYNRRGFFYHLLRLAERLTFLTADLVISSNETPRELAMSRGGKKGEDVVSVYSIPDKSRIRRVAPNLELRGGARVVLGYVGIIADQDGVDHLIRCLHQLVKVHAVYDIKAVVVGDGPALESVRSLAAELEIEDFVTFTGYLRGEQLLAALSTFDIGIIPDPVNEYNDKISMNKVFEYSALGIPSVSYDLRETKRLLKSAGRYADAPTPEGLAKACLTLIADDSARAEAGKRAKALADADFNWDHEAQKYVSAYSRFLKQEEISLQTGT</sequence>
<dbReference type="SUPFAM" id="SSF53756">
    <property type="entry name" value="UDP-Glycosyltransferase/glycogen phosphorylase"/>
    <property type="match status" value="1"/>
</dbReference>
<organism evidence="2">
    <name type="scientific">Rhizobium sp. YAS34</name>
    <dbReference type="NCBI Taxonomy" id="120511"/>
    <lineage>
        <taxon>Bacteria</taxon>
        <taxon>Pseudomonadati</taxon>
        <taxon>Pseudomonadota</taxon>
        <taxon>Alphaproteobacteria</taxon>
        <taxon>Hyphomicrobiales</taxon>
        <taxon>Rhizobiaceae</taxon>
        <taxon>Rhizobium/Agrobacterium group</taxon>
        <taxon>Rhizobium</taxon>
    </lineage>
</organism>
<evidence type="ECO:0000259" key="1">
    <source>
        <dbReference type="Pfam" id="PF13579"/>
    </source>
</evidence>
<keyword evidence="2" id="KW-0808">Transferase</keyword>
<reference evidence="2" key="1">
    <citation type="journal article" date="2008" name="Environ. Microbiol.">
        <title>The exopolysaccharide of Rhizobium sp. YAS34 is not necessary for biofilm formation on Arabidopsis thaliana and Brassica napus roots but contributes to root colonization.</title>
        <authorList>
            <person name="Santaella C."/>
            <person name="Schue M."/>
            <person name="Berge O."/>
            <person name="Heulin T."/>
            <person name="Achouak W."/>
        </authorList>
    </citation>
    <scope>NUCLEOTIDE SEQUENCE</scope>
    <source>
        <strain evidence="2">YAS34</strain>
    </source>
</reference>
<dbReference type="CDD" id="cd03794">
    <property type="entry name" value="GT4_WbuB-like"/>
    <property type="match status" value="1"/>
</dbReference>
<dbReference type="GO" id="GO:0016757">
    <property type="term" value="F:glycosyltransferase activity"/>
    <property type="evidence" value="ECO:0007669"/>
    <property type="project" value="TreeGrafter"/>
</dbReference>